<evidence type="ECO:0000256" key="1">
    <source>
        <dbReference type="SAM" id="Phobius"/>
    </source>
</evidence>
<gene>
    <name evidence="2" type="ORF">HNR08_001949</name>
</gene>
<evidence type="ECO:0000313" key="3">
    <source>
        <dbReference type="Proteomes" id="UP000564629"/>
    </source>
</evidence>
<keyword evidence="1" id="KW-1133">Transmembrane helix</keyword>
<organism evidence="2 3">
    <name type="scientific">Cellulomonas hominis</name>
    <dbReference type="NCBI Taxonomy" id="156981"/>
    <lineage>
        <taxon>Bacteria</taxon>
        <taxon>Bacillati</taxon>
        <taxon>Actinomycetota</taxon>
        <taxon>Actinomycetes</taxon>
        <taxon>Micrococcales</taxon>
        <taxon>Cellulomonadaceae</taxon>
        <taxon>Cellulomonas</taxon>
    </lineage>
</organism>
<name>A0A7W8SDQ7_9CELL</name>
<feature type="transmembrane region" description="Helical" evidence="1">
    <location>
        <begin position="96"/>
        <end position="113"/>
    </location>
</feature>
<keyword evidence="1" id="KW-0472">Membrane</keyword>
<reference evidence="2 3" key="1">
    <citation type="submission" date="2020-08" db="EMBL/GenBank/DDBJ databases">
        <title>Sequencing the genomes of 1000 actinobacteria strains.</title>
        <authorList>
            <person name="Klenk H.-P."/>
        </authorList>
    </citation>
    <scope>NUCLEOTIDE SEQUENCE [LARGE SCALE GENOMIC DNA]</scope>
    <source>
        <strain evidence="2 3">DSM 9581</strain>
    </source>
</reference>
<keyword evidence="1" id="KW-0812">Transmembrane</keyword>
<dbReference type="Proteomes" id="UP000564629">
    <property type="component" value="Unassembled WGS sequence"/>
</dbReference>
<feature type="transmembrane region" description="Helical" evidence="1">
    <location>
        <begin position="70"/>
        <end position="90"/>
    </location>
</feature>
<dbReference type="AlphaFoldDB" id="A0A7W8SDQ7"/>
<evidence type="ECO:0000313" key="2">
    <source>
        <dbReference type="EMBL" id="MBB5473213.1"/>
    </source>
</evidence>
<dbReference type="EMBL" id="JACHDN010000001">
    <property type="protein sequence ID" value="MBB5473213.1"/>
    <property type="molecule type" value="Genomic_DNA"/>
</dbReference>
<protein>
    <submittedName>
        <fullName evidence="2">Uncharacterized protein</fullName>
    </submittedName>
</protein>
<sequence>MDATAVRHTFDHIREVCTARVAGDPVPLESFSPCRCAAGEWLRSPVEFPANVAAWGADPNLRAGRPGARWWRWVLGVVGLLGLVLGVSVLAVAVDLLWLPAVVGGLSVGVFTARKSGSSRRREEVVS</sequence>
<accession>A0A7W8SDQ7</accession>
<dbReference type="RefSeq" id="WP_146840657.1">
    <property type="nucleotide sequence ID" value="NZ_JACHDN010000001.1"/>
</dbReference>
<proteinExistence type="predicted"/>
<comment type="caution">
    <text evidence="2">The sequence shown here is derived from an EMBL/GenBank/DDBJ whole genome shotgun (WGS) entry which is preliminary data.</text>
</comment>